<accession>A0A1J5QVB5</accession>
<dbReference type="EMBL" id="MLJW01000421">
    <property type="protein sequence ID" value="OIQ87464.1"/>
    <property type="molecule type" value="Genomic_DNA"/>
</dbReference>
<evidence type="ECO:0000256" key="2">
    <source>
        <dbReference type="ARBA" id="ARBA00022679"/>
    </source>
</evidence>
<name>A0A1J5QVB5_9ZZZZ</name>
<dbReference type="Pfam" id="PF01531">
    <property type="entry name" value="Glyco_transf_11"/>
    <property type="match status" value="1"/>
</dbReference>
<dbReference type="InterPro" id="IPR002516">
    <property type="entry name" value="Glyco_trans_11"/>
</dbReference>
<evidence type="ECO:0000313" key="3">
    <source>
        <dbReference type="EMBL" id="OIQ87464.1"/>
    </source>
</evidence>
<sequence length="279" mass="30829">MRIERSQSVTIWMQGGLGNQLFQLNAGFHASTSVKAPLRISRVSYLHNRLRRYEIRSMTPDVSHESLIEGLYIGSPYSDGEPATETPRGRLRIRTSIKDVEGPGDLLLGFFQDQASVAYSSTPVTSRLSMVRLSRAGSRVANIARGAVVAHVRRGDYAVTTAAKSMFGELSTRYYREALEALGASLTETVFFTDDVAHVMRDFGVPRTSVIGSADLASPLETVAVMGLAGSIVIPNSTFSWWASELVRRCGRVVAPQRWFLDRPEEFSPARSDWIRVAN</sequence>
<proteinExistence type="predicted"/>
<keyword evidence="1" id="KW-0328">Glycosyltransferase</keyword>
<gene>
    <name evidence="3" type="ORF">GALL_306700</name>
</gene>
<organism evidence="3">
    <name type="scientific">mine drainage metagenome</name>
    <dbReference type="NCBI Taxonomy" id="410659"/>
    <lineage>
        <taxon>unclassified sequences</taxon>
        <taxon>metagenomes</taxon>
        <taxon>ecological metagenomes</taxon>
    </lineage>
</organism>
<dbReference type="PANTHER" id="PTHR11927">
    <property type="entry name" value="GALACTOSIDE 2-L-FUCOSYLTRANSFERASE"/>
    <property type="match status" value="1"/>
</dbReference>
<evidence type="ECO:0000256" key="1">
    <source>
        <dbReference type="ARBA" id="ARBA00022676"/>
    </source>
</evidence>
<keyword evidence="2 3" id="KW-0808">Transferase</keyword>
<reference evidence="3" key="1">
    <citation type="submission" date="2016-10" db="EMBL/GenBank/DDBJ databases">
        <title>Sequence of Gallionella enrichment culture.</title>
        <authorList>
            <person name="Poehlein A."/>
            <person name="Muehling M."/>
            <person name="Daniel R."/>
        </authorList>
    </citation>
    <scope>NUCLEOTIDE SEQUENCE</scope>
</reference>
<protein>
    <submittedName>
        <fullName evidence="3">Glycosyl transferase family 11</fullName>
    </submittedName>
</protein>
<dbReference type="GO" id="GO:0016020">
    <property type="term" value="C:membrane"/>
    <property type="evidence" value="ECO:0007669"/>
    <property type="project" value="InterPro"/>
</dbReference>
<dbReference type="PANTHER" id="PTHR11927:SF9">
    <property type="entry name" value="L-FUCOSYLTRANSFERASE"/>
    <property type="match status" value="1"/>
</dbReference>
<dbReference type="AlphaFoldDB" id="A0A1J5QVB5"/>
<comment type="caution">
    <text evidence="3">The sequence shown here is derived from an EMBL/GenBank/DDBJ whole genome shotgun (WGS) entry which is preliminary data.</text>
</comment>
<dbReference type="GO" id="GO:0005975">
    <property type="term" value="P:carbohydrate metabolic process"/>
    <property type="evidence" value="ECO:0007669"/>
    <property type="project" value="InterPro"/>
</dbReference>
<dbReference type="GO" id="GO:0008107">
    <property type="term" value="F:galactoside 2-alpha-L-fucosyltransferase activity"/>
    <property type="evidence" value="ECO:0007669"/>
    <property type="project" value="InterPro"/>
</dbReference>